<proteinExistence type="predicted"/>
<dbReference type="EMBL" id="BSXV01000261">
    <property type="protein sequence ID" value="GME88325.1"/>
    <property type="molecule type" value="Genomic_DNA"/>
</dbReference>
<evidence type="ECO:0000313" key="2">
    <source>
        <dbReference type="Proteomes" id="UP001165101"/>
    </source>
</evidence>
<accession>A0ACB5TIU2</accession>
<organism evidence="1 2">
    <name type="scientific">Candida boidinii</name>
    <name type="common">Yeast</name>
    <dbReference type="NCBI Taxonomy" id="5477"/>
    <lineage>
        <taxon>Eukaryota</taxon>
        <taxon>Fungi</taxon>
        <taxon>Dikarya</taxon>
        <taxon>Ascomycota</taxon>
        <taxon>Saccharomycotina</taxon>
        <taxon>Pichiomycetes</taxon>
        <taxon>Pichiales</taxon>
        <taxon>Pichiaceae</taxon>
        <taxon>Ogataea</taxon>
        <taxon>Ogataea/Candida clade</taxon>
    </lineage>
</organism>
<reference evidence="1" key="1">
    <citation type="submission" date="2023-04" db="EMBL/GenBank/DDBJ databases">
        <title>Candida boidinii NBRC 1967.</title>
        <authorList>
            <person name="Ichikawa N."/>
            <person name="Sato H."/>
            <person name="Tonouchi N."/>
        </authorList>
    </citation>
    <scope>NUCLEOTIDE SEQUENCE</scope>
    <source>
        <strain evidence="1">NBRC 1967</strain>
    </source>
</reference>
<sequence length="327" mass="36614">MVSTASNVLATIGTVLWCIQLTPQIYYNYKKKNCEGLPALMLFFWSLCGVPFSIYFVSIESSIPVQIQPQCFTFLCLITFAQVLYYPPLSKSKRFIIFVVGGFLICAIGLEVGFIIPLRKLYIKHGVQWQHTVFGIIASVALAIGLLPPYFEAWKRKGRVIGINFFFLSMDLGGAIFSLISLAVDPEDIDVLGCIIYSICASLEIGIFLSHLIWCCRFKWFGKNKIQDSESNESSNESSSEEDNDDEIVNDNQEKKIDDIESQLNTVVKKLDNNGNCNNVIIDNDDESSTNSLDIERTRVQLDLPESSEIGIEALKSDDISPVKTVV</sequence>
<dbReference type="Proteomes" id="UP001165101">
    <property type="component" value="Unassembled WGS sequence"/>
</dbReference>
<name>A0ACB5TIU2_CANBO</name>
<gene>
    <name evidence="1" type="ORF">Cboi01_000083900</name>
</gene>
<evidence type="ECO:0000313" key="1">
    <source>
        <dbReference type="EMBL" id="GME88325.1"/>
    </source>
</evidence>
<keyword evidence="2" id="KW-1185">Reference proteome</keyword>
<protein>
    <submittedName>
        <fullName evidence="1">Unnamed protein product</fullName>
    </submittedName>
</protein>
<comment type="caution">
    <text evidence="1">The sequence shown here is derived from an EMBL/GenBank/DDBJ whole genome shotgun (WGS) entry which is preliminary data.</text>
</comment>